<evidence type="ECO:0000313" key="2">
    <source>
        <dbReference type="EMBL" id="KAG7094515.1"/>
    </source>
</evidence>
<name>A0A9P7S3C2_9AGAR</name>
<dbReference type="InterPro" id="IPR004045">
    <property type="entry name" value="Glutathione_S-Trfase_N"/>
</dbReference>
<proteinExistence type="predicted"/>
<dbReference type="Gene3D" id="3.40.30.10">
    <property type="entry name" value="Glutaredoxin"/>
    <property type="match status" value="1"/>
</dbReference>
<dbReference type="PROSITE" id="PS50404">
    <property type="entry name" value="GST_NTER"/>
    <property type="match status" value="1"/>
</dbReference>
<sequence>MITLYDMGPSSFPESMGGSPHVRKVIFTLNYKSLPFKITTLHFDSIEPTAKSLNAPPTTTKPDGSPKYTVPFIHDTRTGKSISDSFLIAEYLDKTYPDTPAVVPKGTGTLQLVFTDVVQRKMMCLMPVLMPKYEEWCSEELIESRRKVYGEVLKPPKISEEEERAVWESGRKTFGELAAAYVHSGNSVFVMGGDRPVFADFVVASMVVAIKVMFGEESEEWRDVVGWNEGRIGRLVEKVLGYPKVEV</sequence>
<dbReference type="EMBL" id="CM032183">
    <property type="protein sequence ID" value="KAG7094515.1"/>
    <property type="molecule type" value="Genomic_DNA"/>
</dbReference>
<feature type="domain" description="GST N-terminal" evidence="1">
    <location>
        <begin position="9"/>
        <end position="100"/>
    </location>
</feature>
<dbReference type="OrthoDB" id="4951845at2759"/>
<reference evidence="2" key="1">
    <citation type="journal article" date="2021" name="Genome Biol. Evol.">
        <title>The assembled and annotated genome of the fairy-ring fungus Marasmius oreades.</title>
        <authorList>
            <person name="Hiltunen M."/>
            <person name="Ament-Velasquez S.L."/>
            <person name="Johannesson H."/>
        </authorList>
    </citation>
    <scope>NUCLEOTIDE SEQUENCE</scope>
    <source>
        <strain evidence="2">03SP1</strain>
    </source>
</reference>
<protein>
    <recommendedName>
        <fullName evidence="1">GST N-terminal domain-containing protein</fullName>
    </recommendedName>
</protein>
<keyword evidence="3" id="KW-1185">Reference proteome</keyword>
<dbReference type="RefSeq" id="XP_043010985.1">
    <property type="nucleotide sequence ID" value="XM_043149901.1"/>
</dbReference>
<dbReference type="SUPFAM" id="SSF52833">
    <property type="entry name" value="Thioredoxin-like"/>
    <property type="match status" value="1"/>
</dbReference>
<dbReference type="GeneID" id="66074422"/>
<gene>
    <name evidence="2" type="ORF">E1B28_005346</name>
</gene>
<dbReference type="Pfam" id="PF13409">
    <property type="entry name" value="GST_N_2"/>
    <property type="match status" value="1"/>
</dbReference>
<evidence type="ECO:0000313" key="3">
    <source>
        <dbReference type="Proteomes" id="UP001049176"/>
    </source>
</evidence>
<accession>A0A9P7S3C2</accession>
<evidence type="ECO:0000259" key="1">
    <source>
        <dbReference type="PROSITE" id="PS50404"/>
    </source>
</evidence>
<dbReference type="InterPro" id="IPR054416">
    <property type="entry name" value="GST_UstS-like_C"/>
</dbReference>
<dbReference type="Proteomes" id="UP001049176">
    <property type="component" value="Chromosome 3"/>
</dbReference>
<organism evidence="2 3">
    <name type="scientific">Marasmius oreades</name>
    <name type="common">fairy-ring Marasmius</name>
    <dbReference type="NCBI Taxonomy" id="181124"/>
    <lineage>
        <taxon>Eukaryota</taxon>
        <taxon>Fungi</taxon>
        <taxon>Dikarya</taxon>
        <taxon>Basidiomycota</taxon>
        <taxon>Agaricomycotina</taxon>
        <taxon>Agaricomycetes</taxon>
        <taxon>Agaricomycetidae</taxon>
        <taxon>Agaricales</taxon>
        <taxon>Marasmiineae</taxon>
        <taxon>Marasmiaceae</taxon>
        <taxon>Marasmius</taxon>
    </lineage>
</organism>
<dbReference type="Gene3D" id="1.20.1050.10">
    <property type="match status" value="1"/>
</dbReference>
<dbReference type="InterPro" id="IPR036249">
    <property type="entry name" value="Thioredoxin-like_sf"/>
</dbReference>
<dbReference type="Pfam" id="PF22041">
    <property type="entry name" value="GST_C_7"/>
    <property type="match status" value="1"/>
</dbReference>
<dbReference type="AlphaFoldDB" id="A0A9P7S3C2"/>
<comment type="caution">
    <text evidence="2">The sequence shown here is derived from an EMBL/GenBank/DDBJ whole genome shotgun (WGS) entry which is preliminary data.</text>
</comment>
<dbReference type="KEGG" id="more:E1B28_005346"/>